<dbReference type="EMBL" id="JABFAF010000007">
    <property type="protein sequence ID" value="MBA0860028.1"/>
    <property type="molecule type" value="Genomic_DNA"/>
</dbReference>
<dbReference type="Proteomes" id="UP000593576">
    <property type="component" value="Unassembled WGS sequence"/>
</dbReference>
<sequence length="210" mass="24309">MLVSPFAEDDSGDYYCDMCETERNPEIHVYYCAECNYIAHIDCVLFEVLEPPEEMLLDPQRMEKNFEDGSLGLEMMLRVSFHPHPLIPNDDDDDETIFVCDRCEELCIGSRYSCKLCSFNLDSRCATSKDETPKERSIKTIVNHFSHLHQLTRCKIGILQTQPDFDLACVACRQRLCGIIYACTHCSDFFVHESCLKHMLMEVQSLFHPE</sequence>
<proteinExistence type="predicted"/>
<dbReference type="OrthoDB" id="1744448at2759"/>
<organism evidence="3 4">
    <name type="scientific">Gossypium schwendimanii</name>
    <name type="common">Cotton</name>
    <dbReference type="NCBI Taxonomy" id="34291"/>
    <lineage>
        <taxon>Eukaryota</taxon>
        <taxon>Viridiplantae</taxon>
        <taxon>Streptophyta</taxon>
        <taxon>Embryophyta</taxon>
        <taxon>Tracheophyta</taxon>
        <taxon>Spermatophyta</taxon>
        <taxon>Magnoliopsida</taxon>
        <taxon>eudicotyledons</taxon>
        <taxon>Gunneridae</taxon>
        <taxon>Pentapetalae</taxon>
        <taxon>rosids</taxon>
        <taxon>malvids</taxon>
        <taxon>Malvales</taxon>
        <taxon>Malvaceae</taxon>
        <taxon>Malvoideae</taxon>
        <taxon>Gossypium</taxon>
    </lineage>
</organism>
<keyword evidence="4" id="KW-1185">Reference proteome</keyword>
<gene>
    <name evidence="3" type="ORF">Goshw_013266</name>
</gene>
<feature type="non-terminal residue" evidence="3">
    <location>
        <position position="1"/>
    </location>
</feature>
<dbReference type="PANTHER" id="PTHR32410:SF215">
    <property type="entry name" value="DC1 DOMAIN-CONTAINING PROTEIN"/>
    <property type="match status" value="1"/>
</dbReference>
<feature type="domain" description="DC1" evidence="2">
    <location>
        <begin position="8"/>
        <end position="44"/>
    </location>
</feature>
<evidence type="ECO:0000313" key="3">
    <source>
        <dbReference type="EMBL" id="MBA0860028.1"/>
    </source>
</evidence>
<feature type="domain" description="DC1" evidence="2">
    <location>
        <begin position="81"/>
        <end position="126"/>
    </location>
</feature>
<dbReference type="InterPro" id="IPR046349">
    <property type="entry name" value="C1-like_sf"/>
</dbReference>
<dbReference type="InterPro" id="IPR004146">
    <property type="entry name" value="DC1"/>
</dbReference>
<evidence type="ECO:0000259" key="2">
    <source>
        <dbReference type="Pfam" id="PF03107"/>
    </source>
</evidence>
<reference evidence="3 4" key="1">
    <citation type="journal article" date="2019" name="Genome Biol. Evol.">
        <title>Insights into the evolution of the New World diploid cottons (Gossypium, subgenus Houzingenia) based on genome sequencing.</title>
        <authorList>
            <person name="Grover C.E."/>
            <person name="Arick M.A. 2nd"/>
            <person name="Thrash A."/>
            <person name="Conover J.L."/>
            <person name="Sanders W.S."/>
            <person name="Peterson D.G."/>
            <person name="Frelichowski J.E."/>
            <person name="Scheffler J.A."/>
            <person name="Scheffler B.E."/>
            <person name="Wendel J.F."/>
        </authorList>
    </citation>
    <scope>NUCLEOTIDE SEQUENCE [LARGE SCALE GENOMIC DNA]</scope>
    <source>
        <strain evidence="3">1</strain>
        <tissue evidence="3">Leaf</tissue>
    </source>
</reference>
<comment type="caution">
    <text evidence="3">The sequence shown here is derived from an EMBL/GenBank/DDBJ whole genome shotgun (WGS) entry which is preliminary data.</text>
</comment>
<dbReference type="SUPFAM" id="SSF57889">
    <property type="entry name" value="Cysteine-rich domain"/>
    <property type="match status" value="2"/>
</dbReference>
<protein>
    <recommendedName>
        <fullName evidence="2">DC1 domain-containing protein</fullName>
    </recommendedName>
</protein>
<name>A0A7J9LN20_GOSSC</name>
<keyword evidence="1" id="KW-0677">Repeat</keyword>
<evidence type="ECO:0000256" key="1">
    <source>
        <dbReference type="ARBA" id="ARBA00022737"/>
    </source>
</evidence>
<accession>A0A7J9LN20</accession>
<evidence type="ECO:0000313" key="4">
    <source>
        <dbReference type="Proteomes" id="UP000593576"/>
    </source>
</evidence>
<dbReference type="PANTHER" id="PTHR32410">
    <property type="entry name" value="CYSTEINE/HISTIDINE-RICH C1 DOMAIN FAMILY PROTEIN"/>
    <property type="match status" value="1"/>
</dbReference>
<dbReference type="AlphaFoldDB" id="A0A7J9LN20"/>
<dbReference type="Pfam" id="PF03107">
    <property type="entry name" value="C1_2"/>
    <property type="match status" value="2"/>
</dbReference>
<dbReference type="InterPro" id="IPR053192">
    <property type="entry name" value="Vacuole_Formation_Reg"/>
</dbReference>